<keyword evidence="2" id="KW-0963">Cytoplasm</keyword>
<reference evidence="12" key="1">
    <citation type="journal article" date="2012" name="PLoS ONE">
        <title>Gene sets for utilization of primary and secondary nutrition supplies in the distal gut of endangered iberian lynx.</title>
        <authorList>
            <person name="Alcaide M."/>
            <person name="Messina E."/>
            <person name="Richter M."/>
            <person name="Bargiela R."/>
            <person name="Peplies J."/>
            <person name="Huws S.A."/>
            <person name="Newbold C.J."/>
            <person name="Golyshin P.N."/>
            <person name="Simon M.A."/>
            <person name="Lopez G."/>
            <person name="Yakimov M.M."/>
            <person name="Ferrer M."/>
        </authorList>
    </citation>
    <scope>NUCLEOTIDE SEQUENCE</scope>
</reference>
<name>J9C8T8_9ZZZZ</name>
<keyword evidence="6" id="KW-0227">DNA damage</keyword>
<keyword evidence="5" id="KW-0255">Endonuclease</keyword>
<keyword evidence="8" id="KW-0460">Magnesium</keyword>
<dbReference type="Pfam" id="PF02075">
    <property type="entry name" value="RuvC"/>
    <property type="match status" value="1"/>
</dbReference>
<keyword evidence="10" id="KW-0233">DNA recombination</keyword>
<evidence type="ECO:0000256" key="4">
    <source>
        <dbReference type="ARBA" id="ARBA00022723"/>
    </source>
</evidence>
<keyword evidence="9" id="KW-0238">DNA-binding</keyword>
<evidence type="ECO:0000256" key="1">
    <source>
        <dbReference type="ARBA" id="ARBA00009518"/>
    </source>
</evidence>
<gene>
    <name evidence="12" type="ORF">EVA_15577</name>
</gene>
<sequence>MDIKSSGTDTVILGIDPGTYILGYGVIRVYRNKPVYVDMGVIDLRKIGTHFEKIAEIYRQVDKLIGRFHPDILSIES</sequence>
<accession>J9C8T8</accession>
<keyword evidence="11" id="KW-0234">DNA repair</keyword>
<evidence type="ECO:0000256" key="3">
    <source>
        <dbReference type="ARBA" id="ARBA00022722"/>
    </source>
</evidence>
<comment type="similarity">
    <text evidence="1">Belongs to the RuvC family.</text>
</comment>
<dbReference type="GO" id="GO:0016787">
    <property type="term" value="F:hydrolase activity"/>
    <property type="evidence" value="ECO:0007669"/>
    <property type="project" value="UniProtKB-KW"/>
</dbReference>
<dbReference type="AlphaFoldDB" id="J9C8T8"/>
<organism evidence="12">
    <name type="scientific">gut metagenome</name>
    <dbReference type="NCBI Taxonomy" id="749906"/>
    <lineage>
        <taxon>unclassified sequences</taxon>
        <taxon>metagenomes</taxon>
        <taxon>organismal metagenomes</taxon>
    </lineage>
</organism>
<keyword evidence="4" id="KW-0479">Metal-binding</keyword>
<evidence type="ECO:0000256" key="2">
    <source>
        <dbReference type="ARBA" id="ARBA00022490"/>
    </source>
</evidence>
<feature type="non-terminal residue" evidence="12">
    <location>
        <position position="77"/>
    </location>
</feature>
<dbReference type="InterPro" id="IPR002176">
    <property type="entry name" value="X-over_junc_endoDNase_RuvC"/>
</dbReference>
<dbReference type="PRINTS" id="PR00696">
    <property type="entry name" value="RSOLVASERUVC"/>
</dbReference>
<evidence type="ECO:0000256" key="10">
    <source>
        <dbReference type="ARBA" id="ARBA00023172"/>
    </source>
</evidence>
<comment type="caution">
    <text evidence="12">The sequence shown here is derived from an EMBL/GenBank/DDBJ whole genome shotgun (WGS) entry which is preliminary data.</text>
</comment>
<dbReference type="GO" id="GO:0004520">
    <property type="term" value="F:DNA endonuclease activity"/>
    <property type="evidence" value="ECO:0007669"/>
    <property type="project" value="InterPro"/>
</dbReference>
<dbReference type="GO" id="GO:0006281">
    <property type="term" value="P:DNA repair"/>
    <property type="evidence" value="ECO:0007669"/>
    <property type="project" value="UniProtKB-KW"/>
</dbReference>
<proteinExistence type="inferred from homology"/>
<protein>
    <submittedName>
        <fullName evidence="12">Crossover junction endodeoxyribonuclease RuvC</fullName>
        <ecNumber evidence="12">3.1.22.4</ecNumber>
    </submittedName>
</protein>
<dbReference type="PANTHER" id="PTHR30194:SF3">
    <property type="entry name" value="CROSSOVER JUNCTION ENDODEOXYRIBONUCLEASE RUVC"/>
    <property type="match status" value="1"/>
</dbReference>
<evidence type="ECO:0000256" key="9">
    <source>
        <dbReference type="ARBA" id="ARBA00023125"/>
    </source>
</evidence>
<evidence type="ECO:0000256" key="6">
    <source>
        <dbReference type="ARBA" id="ARBA00022763"/>
    </source>
</evidence>
<evidence type="ECO:0000256" key="8">
    <source>
        <dbReference type="ARBA" id="ARBA00022842"/>
    </source>
</evidence>
<keyword evidence="3" id="KW-0540">Nuclease</keyword>
<dbReference type="GO" id="GO:0006310">
    <property type="term" value="P:DNA recombination"/>
    <property type="evidence" value="ECO:0007669"/>
    <property type="project" value="UniProtKB-KW"/>
</dbReference>
<dbReference type="Gene3D" id="3.30.420.10">
    <property type="entry name" value="Ribonuclease H-like superfamily/Ribonuclease H"/>
    <property type="match status" value="1"/>
</dbReference>
<keyword evidence="7 12" id="KW-0378">Hydrolase</keyword>
<dbReference type="PANTHER" id="PTHR30194">
    <property type="entry name" value="CROSSOVER JUNCTION ENDODEOXYRIBONUCLEASE RUVC"/>
    <property type="match status" value="1"/>
</dbReference>
<dbReference type="GO" id="GO:0046872">
    <property type="term" value="F:metal ion binding"/>
    <property type="evidence" value="ECO:0007669"/>
    <property type="project" value="UniProtKB-KW"/>
</dbReference>
<dbReference type="SUPFAM" id="SSF53098">
    <property type="entry name" value="Ribonuclease H-like"/>
    <property type="match status" value="1"/>
</dbReference>
<dbReference type="GO" id="GO:0003677">
    <property type="term" value="F:DNA binding"/>
    <property type="evidence" value="ECO:0007669"/>
    <property type="project" value="UniProtKB-KW"/>
</dbReference>
<dbReference type="EMBL" id="AMCI01005348">
    <property type="protein sequence ID" value="EJW96315.1"/>
    <property type="molecule type" value="Genomic_DNA"/>
</dbReference>
<evidence type="ECO:0000256" key="11">
    <source>
        <dbReference type="ARBA" id="ARBA00023204"/>
    </source>
</evidence>
<evidence type="ECO:0000256" key="5">
    <source>
        <dbReference type="ARBA" id="ARBA00022759"/>
    </source>
</evidence>
<evidence type="ECO:0000313" key="12">
    <source>
        <dbReference type="EMBL" id="EJW96315.1"/>
    </source>
</evidence>
<evidence type="ECO:0000256" key="7">
    <source>
        <dbReference type="ARBA" id="ARBA00022801"/>
    </source>
</evidence>
<dbReference type="InterPro" id="IPR036397">
    <property type="entry name" value="RNaseH_sf"/>
</dbReference>
<dbReference type="EC" id="3.1.22.4" evidence="12"/>
<dbReference type="InterPro" id="IPR012337">
    <property type="entry name" value="RNaseH-like_sf"/>
</dbReference>